<name>A0ABS4ZG91_9MICO</name>
<dbReference type="PROSITE" id="PS01050">
    <property type="entry name" value="YJEF_C_2"/>
    <property type="match status" value="1"/>
</dbReference>
<gene>
    <name evidence="6" type="primary">nnrD</name>
    <name evidence="8" type="ORF">JOF34_000883</name>
</gene>
<comment type="catalytic activity">
    <reaction evidence="6">
        <text>(6S)-NADPHX + ADP = AMP + phosphate + NADPH + H(+)</text>
        <dbReference type="Rhea" id="RHEA:32235"/>
        <dbReference type="ChEBI" id="CHEBI:15378"/>
        <dbReference type="ChEBI" id="CHEBI:43474"/>
        <dbReference type="ChEBI" id="CHEBI:57783"/>
        <dbReference type="ChEBI" id="CHEBI:64076"/>
        <dbReference type="ChEBI" id="CHEBI:456215"/>
        <dbReference type="ChEBI" id="CHEBI:456216"/>
        <dbReference type="EC" id="4.2.1.136"/>
    </reaction>
</comment>
<keyword evidence="1 6" id="KW-0547">Nucleotide-binding</keyword>
<keyword evidence="4 6" id="KW-0520">NAD</keyword>
<evidence type="ECO:0000256" key="4">
    <source>
        <dbReference type="ARBA" id="ARBA00023027"/>
    </source>
</evidence>
<dbReference type="InterPro" id="IPR029056">
    <property type="entry name" value="Ribokinase-like"/>
</dbReference>
<organism evidence="8 9">
    <name type="scientific">Microbacterium amylolyticum</name>
    <dbReference type="NCBI Taxonomy" id="936337"/>
    <lineage>
        <taxon>Bacteria</taxon>
        <taxon>Bacillati</taxon>
        <taxon>Actinomycetota</taxon>
        <taxon>Actinomycetes</taxon>
        <taxon>Micrococcales</taxon>
        <taxon>Microbacteriaceae</taxon>
        <taxon>Microbacterium</taxon>
    </lineage>
</organism>
<sequence>MPEGNGSSEHRWMAEDAASVLRVPTRGDHKYSRGVVSLLTGSVTYPGAAVLSVEGAWRAGIGMVRWLGEDAVAPFVVHRRPETVLGSGRADAAVLGSGMAAAPDRDESTTRRGLALLASGVPAVIDAGALDLVPRAKGAVIVTPHDGELPTVRAACGLGGARDDVATRLHASAHERLDVVRETADALGGVVLLKGARTLVAAPGGWWTHIDTGVPWLATAGTGDVLAGTIGALLAGCVAQTSSEDVNLESLATVAATAAWLHGTAGRIAAGAGHPITALDVAEALPAAFAEATR</sequence>
<proteinExistence type="inferred from homology"/>
<feature type="binding site" evidence="6">
    <location>
        <position position="223"/>
    </location>
    <ligand>
        <name>AMP</name>
        <dbReference type="ChEBI" id="CHEBI:456215"/>
    </ligand>
</feature>
<comment type="function">
    <text evidence="6">Catalyzes the dehydration of the S-form of NAD(P)HX at the expense of ADP, which is converted to AMP. Together with NAD(P)HX epimerase, which catalyzes the epimerization of the S- and R-forms, the enzyme allows the repair of both epimers of NAD(P)HX, a damaged form of NAD(P)H that is a result of enzymatic or heat-dependent hydration.</text>
</comment>
<dbReference type="PANTHER" id="PTHR12592:SF0">
    <property type="entry name" value="ATP-DEPENDENT (S)-NAD(P)H-HYDRATE DEHYDRATASE"/>
    <property type="match status" value="1"/>
</dbReference>
<evidence type="ECO:0000256" key="2">
    <source>
        <dbReference type="ARBA" id="ARBA00022840"/>
    </source>
</evidence>
<dbReference type="PROSITE" id="PS51383">
    <property type="entry name" value="YJEF_C_3"/>
    <property type="match status" value="1"/>
</dbReference>
<keyword evidence="5 6" id="KW-0456">Lyase</keyword>
<dbReference type="Proteomes" id="UP001519362">
    <property type="component" value="Unassembled WGS sequence"/>
</dbReference>
<comment type="subunit">
    <text evidence="6">Homotetramer.</text>
</comment>
<dbReference type="Pfam" id="PF01256">
    <property type="entry name" value="Carb_kinase"/>
    <property type="match status" value="1"/>
</dbReference>
<evidence type="ECO:0000313" key="9">
    <source>
        <dbReference type="Proteomes" id="UP001519362"/>
    </source>
</evidence>
<dbReference type="InterPro" id="IPR017953">
    <property type="entry name" value="Carbohydrate_kinase_pred_CS"/>
</dbReference>
<dbReference type="RefSeq" id="WP_165136739.1">
    <property type="nucleotide sequence ID" value="NZ_CP049253.1"/>
</dbReference>
<dbReference type="EMBL" id="JAGIOL010000001">
    <property type="protein sequence ID" value="MBP2436297.1"/>
    <property type="molecule type" value="Genomic_DNA"/>
</dbReference>
<dbReference type="EC" id="4.2.1.136" evidence="6"/>
<protein>
    <recommendedName>
        <fullName evidence="6">ADP-dependent (S)-NAD(P)H-hydrate dehydratase</fullName>
        <ecNumber evidence="6">4.2.1.136</ecNumber>
    </recommendedName>
    <alternativeName>
        <fullName evidence="6">ADP-dependent NAD(P)HX dehydratase</fullName>
    </alternativeName>
</protein>
<feature type="binding site" evidence="6">
    <location>
        <position position="48"/>
    </location>
    <ligand>
        <name>(6S)-NADPHX</name>
        <dbReference type="ChEBI" id="CHEBI:64076"/>
    </ligand>
</feature>
<reference evidence="8 9" key="1">
    <citation type="submission" date="2021-03" db="EMBL/GenBank/DDBJ databases">
        <title>Sequencing the genomes of 1000 actinobacteria strains.</title>
        <authorList>
            <person name="Klenk H.-P."/>
        </authorList>
    </citation>
    <scope>NUCLEOTIDE SEQUENCE [LARGE SCALE GENOMIC DNA]</scope>
    <source>
        <strain evidence="8 9">DSM 24221</strain>
    </source>
</reference>
<evidence type="ECO:0000256" key="6">
    <source>
        <dbReference type="HAMAP-Rule" id="MF_01965"/>
    </source>
</evidence>
<keyword evidence="2 6" id="KW-0067">ATP-binding</keyword>
<feature type="domain" description="YjeF C-terminal" evidence="7">
    <location>
        <begin position="13"/>
        <end position="292"/>
    </location>
</feature>
<comment type="catalytic activity">
    <reaction evidence="6">
        <text>(6S)-NADHX + ADP = AMP + phosphate + NADH + H(+)</text>
        <dbReference type="Rhea" id="RHEA:32223"/>
        <dbReference type="ChEBI" id="CHEBI:15378"/>
        <dbReference type="ChEBI" id="CHEBI:43474"/>
        <dbReference type="ChEBI" id="CHEBI:57945"/>
        <dbReference type="ChEBI" id="CHEBI:64074"/>
        <dbReference type="ChEBI" id="CHEBI:456215"/>
        <dbReference type="ChEBI" id="CHEBI:456216"/>
        <dbReference type="EC" id="4.2.1.136"/>
    </reaction>
</comment>
<feature type="binding site" evidence="6">
    <location>
        <begin position="194"/>
        <end position="198"/>
    </location>
    <ligand>
        <name>AMP</name>
        <dbReference type="ChEBI" id="CHEBI:456215"/>
    </ligand>
</feature>
<dbReference type="Gene3D" id="3.40.1190.20">
    <property type="match status" value="1"/>
</dbReference>
<comment type="caution">
    <text evidence="8">The sequence shown here is derived from an EMBL/GenBank/DDBJ whole genome shotgun (WGS) entry which is preliminary data.</text>
</comment>
<accession>A0ABS4ZG91</accession>
<dbReference type="PANTHER" id="PTHR12592">
    <property type="entry name" value="ATP-DEPENDENT (S)-NAD(P)H-HYDRATE DEHYDRATASE FAMILY MEMBER"/>
    <property type="match status" value="1"/>
</dbReference>
<dbReference type="InterPro" id="IPR000631">
    <property type="entry name" value="CARKD"/>
</dbReference>
<feature type="binding site" evidence="6">
    <location>
        <position position="98"/>
    </location>
    <ligand>
        <name>(6S)-NADPHX</name>
        <dbReference type="ChEBI" id="CHEBI:64076"/>
    </ligand>
</feature>
<evidence type="ECO:0000256" key="5">
    <source>
        <dbReference type="ARBA" id="ARBA00023239"/>
    </source>
</evidence>
<dbReference type="HAMAP" id="MF_01965">
    <property type="entry name" value="NADHX_dehydratase"/>
    <property type="match status" value="1"/>
</dbReference>
<keyword evidence="9" id="KW-1185">Reference proteome</keyword>
<dbReference type="SUPFAM" id="SSF53613">
    <property type="entry name" value="Ribokinase-like"/>
    <property type="match status" value="1"/>
</dbReference>
<comment type="similarity">
    <text evidence="6">Belongs to the NnrD/CARKD family.</text>
</comment>
<evidence type="ECO:0000313" key="8">
    <source>
        <dbReference type="EMBL" id="MBP2436297.1"/>
    </source>
</evidence>
<feature type="binding site" evidence="6">
    <location>
        <position position="145"/>
    </location>
    <ligand>
        <name>(6S)-NADPHX</name>
        <dbReference type="ChEBI" id="CHEBI:64076"/>
    </ligand>
</feature>
<evidence type="ECO:0000256" key="3">
    <source>
        <dbReference type="ARBA" id="ARBA00022857"/>
    </source>
</evidence>
<feature type="binding site" evidence="6">
    <location>
        <position position="224"/>
    </location>
    <ligand>
        <name>(6S)-NADPHX</name>
        <dbReference type="ChEBI" id="CHEBI:64076"/>
    </ligand>
</feature>
<comment type="cofactor">
    <cofactor evidence="6">
        <name>Mg(2+)</name>
        <dbReference type="ChEBI" id="CHEBI:18420"/>
    </cofactor>
</comment>
<dbReference type="CDD" id="cd01171">
    <property type="entry name" value="YXKO-related"/>
    <property type="match status" value="1"/>
</dbReference>
<keyword evidence="3 6" id="KW-0521">NADP</keyword>
<evidence type="ECO:0000259" key="7">
    <source>
        <dbReference type="PROSITE" id="PS51383"/>
    </source>
</evidence>
<evidence type="ECO:0000256" key="1">
    <source>
        <dbReference type="ARBA" id="ARBA00022741"/>
    </source>
</evidence>